<dbReference type="Proteomes" id="UP000245591">
    <property type="component" value="Unassembled WGS sequence"/>
</dbReference>
<dbReference type="Gene3D" id="1.10.30.10">
    <property type="entry name" value="High mobility group box domain"/>
    <property type="match status" value="1"/>
</dbReference>
<feature type="compositionally biased region" description="Basic residues" evidence="2">
    <location>
        <begin position="191"/>
        <end position="200"/>
    </location>
</feature>
<dbReference type="Pfam" id="PF00505">
    <property type="entry name" value="HMG_box"/>
    <property type="match status" value="1"/>
</dbReference>
<accession>A0A2U1JFD3</accession>
<feature type="region of interest" description="Disordered" evidence="2">
    <location>
        <begin position="191"/>
        <end position="228"/>
    </location>
</feature>
<reference evidence="4 5" key="1">
    <citation type="journal article" date="2018" name="MBio">
        <title>Comparative Genomics Reveals the Core Gene Toolbox for the Fungus-Insect Symbiosis.</title>
        <authorList>
            <person name="Wang Y."/>
            <person name="Stata M."/>
            <person name="Wang W."/>
            <person name="Stajich J.E."/>
            <person name="White M.M."/>
            <person name="Moncalvo J.M."/>
        </authorList>
    </citation>
    <scope>NUCLEOTIDE SEQUENCE [LARGE SCALE GENOMIC DNA]</scope>
    <source>
        <strain evidence="4 5">AUS-126-30</strain>
    </source>
</reference>
<dbReference type="InterPro" id="IPR009071">
    <property type="entry name" value="HMG_box_dom"/>
</dbReference>
<dbReference type="GO" id="GO:0005634">
    <property type="term" value="C:nucleus"/>
    <property type="evidence" value="ECO:0007669"/>
    <property type="project" value="UniProtKB-UniRule"/>
</dbReference>
<organism evidence="4 5">
    <name type="scientific">Smittium angustum</name>
    <dbReference type="NCBI Taxonomy" id="133377"/>
    <lineage>
        <taxon>Eukaryota</taxon>
        <taxon>Fungi</taxon>
        <taxon>Fungi incertae sedis</taxon>
        <taxon>Zoopagomycota</taxon>
        <taxon>Kickxellomycotina</taxon>
        <taxon>Harpellomycetes</taxon>
        <taxon>Harpellales</taxon>
        <taxon>Legeriomycetaceae</taxon>
        <taxon>Smittium</taxon>
    </lineage>
</organism>
<gene>
    <name evidence="4" type="ORF">BB558_000028</name>
</gene>
<dbReference type="SMART" id="SM00398">
    <property type="entry name" value="HMG"/>
    <property type="match status" value="1"/>
</dbReference>
<sequence length="228" mass="26237">MSNISNIINKDIPIFPSNIIAHSAFGSKVVISNGYTPILIPNRFLTEDYHISITKLNDGKIEDYYSISLNQDLDSEMNKMNEKIICDHISEKLQRNQEEMKVSNNSVAENINEKMVFLNGNDFEKKVPAKPPNAFILYRRDWHKKLLKSDPKSQAKHISSKIAEQWKNESSLIKQHYLDLAYNERKKFKVSLSKKQRKTSKPLSHLLESHKAFTNKGAKCKEQSNTTG</sequence>
<keyword evidence="1" id="KW-0238">DNA-binding</keyword>
<evidence type="ECO:0000256" key="2">
    <source>
        <dbReference type="SAM" id="MobiDB-lite"/>
    </source>
</evidence>
<protein>
    <recommendedName>
        <fullName evidence="3">HMG box domain-containing protein</fullName>
    </recommendedName>
</protein>
<dbReference type="PROSITE" id="PS50118">
    <property type="entry name" value="HMG_BOX_2"/>
    <property type="match status" value="1"/>
</dbReference>
<evidence type="ECO:0000313" key="5">
    <source>
        <dbReference type="Proteomes" id="UP000245591"/>
    </source>
</evidence>
<evidence type="ECO:0000313" key="4">
    <source>
        <dbReference type="EMBL" id="PWA03801.1"/>
    </source>
</evidence>
<evidence type="ECO:0000259" key="3">
    <source>
        <dbReference type="PROSITE" id="PS50118"/>
    </source>
</evidence>
<evidence type="ECO:0000256" key="1">
    <source>
        <dbReference type="PROSITE-ProRule" id="PRU00267"/>
    </source>
</evidence>
<comment type="caution">
    <text evidence="4">The sequence shown here is derived from an EMBL/GenBank/DDBJ whole genome shotgun (WGS) entry which is preliminary data.</text>
</comment>
<dbReference type="InterPro" id="IPR036910">
    <property type="entry name" value="HMG_box_dom_sf"/>
</dbReference>
<dbReference type="GO" id="GO:0003677">
    <property type="term" value="F:DNA binding"/>
    <property type="evidence" value="ECO:0007669"/>
    <property type="project" value="UniProtKB-UniRule"/>
</dbReference>
<dbReference type="AlphaFoldDB" id="A0A2U1JFD3"/>
<dbReference type="SUPFAM" id="SSF47095">
    <property type="entry name" value="HMG-box"/>
    <property type="match status" value="1"/>
</dbReference>
<keyword evidence="5" id="KW-1185">Reference proteome</keyword>
<keyword evidence="1" id="KW-0539">Nucleus</keyword>
<feature type="DNA-binding region" description="HMG box" evidence="1">
    <location>
        <begin position="128"/>
        <end position="196"/>
    </location>
</feature>
<name>A0A2U1JFD3_SMIAN</name>
<proteinExistence type="predicted"/>
<dbReference type="EMBL" id="MBFU01000002">
    <property type="protein sequence ID" value="PWA03801.1"/>
    <property type="molecule type" value="Genomic_DNA"/>
</dbReference>
<feature type="domain" description="HMG box" evidence="3">
    <location>
        <begin position="128"/>
        <end position="196"/>
    </location>
</feature>